<dbReference type="InterPro" id="IPR007110">
    <property type="entry name" value="Ig-like_dom"/>
</dbReference>
<dbReference type="Pfam" id="PF13004">
    <property type="entry name" value="BACON"/>
    <property type="match status" value="2"/>
</dbReference>
<comment type="caution">
    <text evidence="2">The sequence shown here is derived from an EMBL/GenBank/DDBJ whole genome shotgun (WGS) entry which is preliminary data.</text>
</comment>
<gene>
    <name evidence="2" type="ORF">T231_17225</name>
</gene>
<dbReference type="Gene3D" id="2.60.40.1080">
    <property type="match status" value="3"/>
</dbReference>
<reference evidence="2 3" key="1">
    <citation type="submission" date="2013-11" db="EMBL/GenBank/DDBJ databases">
        <title>Single cell genomics of uncultured Tannerella BU063 (oral taxon 286).</title>
        <authorList>
            <person name="Beall C.J."/>
            <person name="Campbell A.G."/>
            <person name="Griffen A.L."/>
            <person name="Podar M."/>
            <person name="Leys E.J."/>
        </authorList>
    </citation>
    <scope>NUCLEOTIDE SEQUENCE [LARGE SCALE GENOMIC DNA]</scope>
    <source>
        <strain evidence="2">Cell 6/7/9</strain>
    </source>
</reference>
<organism evidence="2 3">
    <name type="scientific">Tannerella sp. oral taxon BU063 isolate Cell 6/7/9</name>
    <dbReference type="NCBI Taxonomy" id="1411021"/>
    <lineage>
        <taxon>Bacteria</taxon>
        <taxon>Pseudomonadati</taxon>
        <taxon>Bacteroidota</taxon>
        <taxon>Bacteroidia</taxon>
        <taxon>Bacteroidales</taxon>
        <taxon>Tannerellaceae</taxon>
        <taxon>Tannerella</taxon>
    </lineage>
</organism>
<name>W2CLR8_9BACT</name>
<dbReference type="Proteomes" id="UP000018874">
    <property type="component" value="Unassembled WGS sequence"/>
</dbReference>
<dbReference type="InterPro" id="IPR024361">
    <property type="entry name" value="BACON"/>
</dbReference>
<dbReference type="InterPro" id="IPR008964">
    <property type="entry name" value="Invasin/intimin_cell_adhesion"/>
</dbReference>
<dbReference type="AlphaFoldDB" id="W2CLR8"/>
<accession>W2CLR8</accession>
<dbReference type="PROSITE" id="PS50835">
    <property type="entry name" value="IG_LIKE"/>
    <property type="match status" value="1"/>
</dbReference>
<evidence type="ECO:0000313" key="3">
    <source>
        <dbReference type="Proteomes" id="UP000018874"/>
    </source>
</evidence>
<keyword evidence="3" id="KW-1185">Reference proteome</keyword>
<dbReference type="EMBL" id="AYYD01001283">
    <property type="protein sequence ID" value="ETK07446.1"/>
    <property type="molecule type" value="Genomic_DNA"/>
</dbReference>
<dbReference type="InterPro" id="IPR003343">
    <property type="entry name" value="Big_2"/>
</dbReference>
<dbReference type="Gene3D" id="2.60.40.10">
    <property type="entry name" value="Immunoglobulins"/>
    <property type="match status" value="3"/>
</dbReference>
<proteinExistence type="predicted"/>
<feature type="domain" description="Ig-like" evidence="1">
    <location>
        <begin position="18"/>
        <end position="111"/>
    </location>
</feature>
<evidence type="ECO:0000313" key="2">
    <source>
        <dbReference type="EMBL" id="ETK07446.1"/>
    </source>
</evidence>
<sequence>MKQIITISQKAQAPANKPITALTINKEKDTVDIGGTITLTAAITPTDATTQTVTWASSGAAVTVPAGSTGLSVTVTGAAPGDATITVTTTDGSNLTKTCNVHVRAATVPVTNVNLAANDTLTVGGGTKTLTATIVPSNATNQAVTWISTNTGVATVTPGPGLTATITPVAAGTTAIRVTTADGNFQKSCDVLVKPAAGTPRTFTVTPTTFSNPASGGSGRDTINIASNVAWVATVQAGQNWLSAEGATTGTGNGRVILTYTTNTSAARSATVTLKTAANDTTVTVTVNQAAGSAVLELEDTAQLRNVPFTGSNISIKVKSNVRWRITSDAGPWIQFLDTQGNPQTARQGGNDQTVTVRVLPNLATIGRTAKITVETEQTGVPKITRTANVSQSATDFSFNINGLPEPVDAAGGEFALALSGSANYAVSTRNTDWLKIKEAAVEKDSISYAGGTRTFKFLVKGNETGGLRVGYVRVYYGGTLVQTRKVTQTGNQINVQIITPGTIPVNGGTKEVRISGSAKWNIRISADWLRVDKKQAATGAVNDTLITFRAAGKNPSIQPRTATVTVLTKLGKEAASFTLTQDGTFSTVYDKNLFESTSEKGGERTVTVNSEQPWLPTLSEVAAAPAATAELLRVGVSGTDTTLTWLTVNYDREAGSSRYNGTVKIVVKPNKTQLSREALLILKTTNGVALDTVVIKQYNVSGKMTPRAAEVKVTSLTMNRPNVTINGEKNVQLSVAVKPDNATNKNVTWASSDTSIAKVDAKGLVTIGRKKGKVTITATAADGSGVKATSIIDVLIPQANMELSGLKVYATAGQLHLSLPASDDVQIYAVSGTLVRSFAAPAGDTSVALPSGIYIVRVGSLTEKVAVE</sequence>
<dbReference type="SUPFAM" id="SSF49373">
    <property type="entry name" value="Invasin/intimin cell-adhesion fragments"/>
    <property type="match status" value="3"/>
</dbReference>
<dbReference type="InterPro" id="IPR013783">
    <property type="entry name" value="Ig-like_fold"/>
</dbReference>
<dbReference type="CDD" id="cd14948">
    <property type="entry name" value="BACON"/>
    <property type="match status" value="1"/>
</dbReference>
<dbReference type="SMART" id="SM00635">
    <property type="entry name" value="BID_2"/>
    <property type="match status" value="3"/>
</dbReference>
<dbReference type="PATRIC" id="fig|1411021.3.peg.2427"/>
<protein>
    <recommendedName>
        <fullName evidence="1">Ig-like domain-containing protein</fullName>
    </recommendedName>
</protein>
<dbReference type="Pfam" id="PF02368">
    <property type="entry name" value="Big_2"/>
    <property type="match status" value="3"/>
</dbReference>
<evidence type="ECO:0000259" key="1">
    <source>
        <dbReference type="PROSITE" id="PS50835"/>
    </source>
</evidence>
<dbReference type="Pfam" id="PF19190">
    <property type="entry name" value="BACON_2"/>
    <property type="match status" value="1"/>
</dbReference>